<accession>X0Y284</accession>
<name>X0Y284_9ZZZZ</name>
<dbReference type="EMBL" id="BARS01055901">
    <property type="protein sequence ID" value="GAG49944.1"/>
    <property type="molecule type" value="Genomic_DNA"/>
</dbReference>
<gene>
    <name evidence="1" type="ORF">S01H1_82456</name>
</gene>
<sequence>MNLKRIPLKKGSNNQKKVLIQINSKFFFFPLLFNDEKTRLFEQINEKRKLIYLFLKAIENEIVIDDIKARIKKCKTWIIGVSNLLEKLKKLDFNQEKLRLFKQIEHKRQLIFSQLTLIGPD</sequence>
<organism evidence="1">
    <name type="scientific">marine sediment metagenome</name>
    <dbReference type="NCBI Taxonomy" id="412755"/>
    <lineage>
        <taxon>unclassified sequences</taxon>
        <taxon>metagenomes</taxon>
        <taxon>ecological metagenomes</taxon>
    </lineage>
</organism>
<protein>
    <submittedName>
        <fullName evidence="1">Uncharacterized protein</fullName>
    </submittedName>
</protein>
<evidence type="ECO:0000313" key="1">
    <source>
        <dbReference type="EMBL" id="GAG49944.1"/>
    </source>
</evidence>
<reference evidence="1" key="1">
    <citation type="journal article" date="2014" name="Front. Microbiol.">
        <title>High frequency of phylogenetically diverse reductive dehalogenase-homologous genes in deep subseafloor sedimentary metagenomes.</title>
        <authorList>
            <person name="Kawai M."/>
            <person name="Futagami T."/>
            <person name="Toyoda A."/>
            <person name="Takaki Y."/>
            <person name="Nishi S."/>
            <person name="Hori S."/>
            <person name="Arai W."/>
            <person name="Tsubouchi T."/>
            <person name="Morono Y."/>
            <person name="Uchiyama I."/>
            <person name="Ito T."/>
            <person name="Fujiyama A."/>
            <person name="Inagaki F."/>
            <person name="Takami H."/>
        </authorList>
    </citation>
    <scope>NUCLEOTIDE SEQUENCE</scope>
    <source>
        <strain evidence="1">Expedition CK06-06</strain>
    </source>
</reference>
<proteinExistence type="predicted"/>
<dbReference type="AlphaFoldDB" id="X0Y284"/>
<comment type="caution">
    <text evidence="1">The sequence shown here is derived from an EMBL/GenBank/DDBJ whole genome shotgun (WGS) entry which is preliminary data.</text>
</comment>